<dbReference type="Proteomes" id="UP000887565">
    <property type="component" value="Unplaced"/>
</dbReference>
<evidence type="ECO:0000313" key="2">
    <source>
        <dbReference type="WBParaSite" id="nRc.2.0.1.t37544-RA"/>
    </source>
</evidence>
<accession>A0A915KI07</accession>
<keyword evidence="1" id="KW-1185">Reference proteome</keyword>
<reference evidence="2" key="1">
    <citation type="submission" date="2022-11" db="UniProtKB">
        <authorList>
            <consortium name="WormBaseParasite"/>
        </authorList>
    </citation>
    <scope>IDENTIFICATION</scope>
</reference>
<sequence>MLLQYEKFHLVENDATNVGHTRSEKNSRSREEAFHPMLRHMLLVCNCGAHVHRPESPSSFGWRRVTFNLRLI</sequence>
<organism evidence="1 2">
    <name type="scientific">Romanomermis culicivorax</name>
    <name type="common">Nematode worm</name>
    <dbReference type="NCBI Taxonomy" id="13658"/>
    <lineage>
        <taxon>Eukaryota</taxon>
        <taxon>Metazoa</taxon>
        <taxon>Ecdysozoa</taxon>
        <taxon>Nematoda</taxon>
        <taxon>Enoplea</taxon>
        <taxon>Dorylaimia</taxon>
        <taxon>Mermithida</taxon>
        <taxon>Mermithoidea</taxon>
        <taxon>Mermithidae</taxon>
        <taxon>Romanomermis</taxon>
    </lineage>
</organism>
<name>A0A915KI07_ROMCU</name>
<dbReference type="AlphaFoldDB" id="A0A915KI07"/>
<evidence type="ECO:0000313" key="1">
    <source>
        <dbReference type="Proteomes" id="UP000887565"/>
    </source>
</evidence>
<proteinExistence type="predicted"/>
<dbReference type="WBParaSite" id="nRc.2.0.1.t37544-RA">
    <property type="protein sequence ID" value="nRc.2.0.1.t37544-RA"/>
    <property type="gene ID" value="nRc.2.0.1.g37544"/>
</dbReference>
<protein>
    <submittedName>
        <fullName evidence="2">Uncharacterized protein</fullName>
    </submittedName>
</protein>